<organism evidence="3 4">
    <name type="scientific">Termitidicoccus mucosus</name>
    <dbReference type="NCBI Taxonomy" id="1184151"/>
    <lineage>
        <taxon>Bacteria</taxon>
        <taxon>Pseudomonadati</taxon>
        <taxon>Verrucomicrobiota</taxon>
        <taxon>Opitutia</taxon>
        <taxon>Opitutales</taxon>
        <taxon>Opitutaceae</taxon>
        <taxon>Termitidicoccus</taxon>
    </lineage>
</organism>
<proteinExistence type="predicted"/>
<dbReference type="Proteomes" id="UP000078486">
    <property type="component" value="Unassembled WGS sequence"/>
</dbReference>
<dbReference type="AlphaFoldDB" id="A0A178IQD0"/>
<name>A0A178IQD0_9BACT</name>
<dbReference type="STRING" id="1184151.AW736_02535"/>
<dbReference type="RefSeq" id="WP_068768710.1">
    <property type="nucleotide sequence ID" value="NZ_CP109796.1"/>
</dbReference>
<accession>A0A178IQD0</accession>
<evidence type="ECO:0000313" key="3">
    <source>
        <dbReference type="EMBL" id="OAM91535.1"/>
    </source>
</evidence>
<keyword evidence="4" id="KW-1185">Reference proteome</keyword>
<feature type="transmembrane region" description="Helical" evidence="2">
    <location>
        <begin position="29"/>
        <end position="56"/>
    </location>
</feature>
<keyword evidence="2" id="KW-1133">Transmembrane helix</keyword>
<keyword evidence="2" id="KW-0472">Membrane</keyword>
<dbReference type="EMBL" id="LRRQ01000023">
    <property type="protein sequence ID" value="OAM91535.1"/>
    <property type="molecule type" value="Genomic_DNA"/>
</dbReference>
<evidence type="ECO:0000256" key="1">
    <source>
        <dbReference type="SAM" id="MobiDB-lite"/>
    </source>
</evidence>
<comment type="caution">
    <text evidence="3">The sequence shown here is derived from an EMBL/GenBank/DDBJ whole genome shotgun (WGS) entry which is preliminary data.</text>
</comment>
<reference evidence="3 4" key="1">
    <citation type="submission" date="2016-01" db="EMBL/GenBank/DDBJ databases">
        <title>High potential of lignocellulose degradation of a new Verrucomicrobia species.</title>
        <authorList>
            <person name="Wang Y."/>
            <person name="Shi Y."/>
            <person name="Qiu Z."/>
            <person name="Liu S."/>
            <person name="Yang H."/>
        </authorList>
    </citation>
    <scope>NUCLEOTIDE SEQUENCE [LARGE SCALE GENOMIC DNA]</scope>
    <source>
        <strain evidence="3 4">TSB47</strain>
    </source>
</reference>
<evidence type="ECO:0000256" key="2">
    <source>
        <dbReference type="SAM" id="Phobius"/>
    </source>
</evidence>
<evidence type="ECO:0000313" key="4">
    <source>
        <dbReference type="Proteomes" id="UP000078486"/>
    </source>
</evidence>
<gene>
    <name evidence="3" type="ORF">AW736_02535</name>
</gene>
<feature type="region of interest" description="Disordered" evidence="1">
    <location>
        <begin position="65"/>
        <end position="84"/>
    </location>
</feature>
<protein>
    <submittedName>
        <fullName evidence="3">Uncharacterized protein</fullName>
    </submittedName>
</protein>
<keyword evidence="2" id="KW-0812">Transmembrane</keyword>
<sequence length="316" mass="34293">MARFFLSRLFWGGPRGGNRRPARRVRGGYALVEVLLAVVLSSVFMLGFMALFSAVFEAGRAPERTAAFPAPPPDGTPLAPGSGLTREEVASRWNRYERIPAAHAVRGAAVLFSDFLQLLEHADLVVVLGGTGNVQSGANGVPEPRHSDGSPQPGPGLGLFAEVAGYEWNFDNPRFLATSHGVRVWLESRGVSDFSNAGGFTVLFFRGAGDLIGATECAAQADGGFVLHAVNHWREPMVDGEFTGEGLALHSFYRCYTEGTPGGLFMGASHNWHRFDPWWQRFEEGPCRVVFPDPGYHASRVSAGVSRFVFLLDPLN</sequence>